<evidence type="ECO:0000256" key="1">
    <source>
        <dbReference type="ARBA" id="ARBA00022801"/>
    </source>
</evidence>
<dbReference type="Gene3D" id="3.40.50.1820">
    <property type="entry name" value="alpha/beta hydrolase"/>
    <property type="match status" value="1"/>
</dbReference>
<evidence type="ECO:0000313" key="2">
    <source>
        <dbReference type="EMBL" id="BBX17317.1"/>
    </source>
</evidence>
<dbReference type="InterPro" id="IPR051340">
    <property type="entry name" value="Haloalkane_dehalogenase"/>
</dbReference>
<keyword evidence="3" id="KW-1185">Reference proteome</keyword>
<accession>A0A7I7JZS4</accession>
<dbReference type="NCBIfam" id="NF002043">
    <property type="entry name" value="PRK00870.1"/>
    <property type="match status" value="1"/>
</dbReference>
<dbReference type="InterPro" id="IPR029058">
    <property type="entry name" value="AB_hydrolase_fold"/>
</dbReference>
<dbReference type="KEGG" id="mdu:MDUV_21770"/>
<dbReference type="Proteomes" id="UP000467006">
    <property type="component" value="Chromosome"/>
</dbReference>
<dbReference type="OrthoDB" id="5431692at2"/>
<dbReference type="Pfam" id="PF00561">
    <property type="entry name" value="Abhydrolase_1"/>
    <property type="match status" value="1"/>
</dbReference>
<keyword evidence="1" id="KW-0378">Hydrolase</keyword>
<protein>
    <submittedName>
        <fullName evidence="2">Haloalkane dehalogenase</fullName>
    </submittedName>
</protein>
<dbReference type="SUPFAM" id="SSF53474">
    <property type="entry name" value="alpha/beta-Hydrolases"/>
    <property type="match status" value="1"/>
</dbReference>
<sequence>MDFVRTPEERFADLPGFGFSPHYVEIGGLRVHYVDEGPRDGATVLLLHGEPSWSYLYRTMIPVLVDAGLRAVAIDLVGFGRSDKPTRREDYTYQTHVDWTWGAIEAIGLSAMTLVCQDWGGLIGLRLVGEHSDRFARVVAANTFLPTGDQHPGEAFLAWQRFSQETPEFPVGKIVDGGCVSTLSPEVIAAYDAPFPDDSFKAGARQFPMLVPTSPDDPAADANRAAWEGLHRFERPFLCAFSDSDPITRGADAPLRKLIPGAAGQAHTTIVGGGHFLQEDKGPELAAVVTDFVAGNPV</sequence>
<dbReference type="InterPro" id="IPR000073">
    <property type="entry name" value="AB_hydrolase_1"/>
</dbReference>
<dbReference type="InterPro" id="IPR000639">
    <property type="entry name" value="Epox_hydrolase-like"/>
</dbReference>
<dbReference type="PANTHER" id="PTHR42977:SF3">
    <property type="entry name" value="AB HYDROLASE-1 DOMAIN-CONTAINING PROTEIN"/>
    <property type="match status" value="1"/>
</dbReference>
<proteinExistence type="predicted"/>
<name>A0A7I7JZS4_9MYCO</name>
<evidence type="ECO:0000313" key="3">
    <source>
        <dbReference type="Proteomes" id="UP000467006"/>
    </source>
</evidence>
<dbReference type="AlphaFoldDB" id="A0A7I7JZS4"/>
<dbReference type="PRINTS" id="PR00412">
    <property type="entry name" value="EPOXHYDRLASE"/>
</dbReference>
<reference evidence="2 3" key="1">
    <citation type="journal article" date="2019" name="Emerg. Microbes Infect.">
        <title>Comprehensive subspecies identification of 175 nontuberculous mycobacteria species based on 7547 genomic profiles.</title>
        <authorList>
            <person name="Matsumoto Y."/>
            <person name="Kinjo T."/>
            <person name="Motooka D."/>
            <person name="Nabeya D."/>
            <person name="Jung N."/>
            <person name="Uechi K."/>
            <person name="Horii T."/>
            <person name="Iida T."/>
            <person name="Fujita J."/>
            <person name="Nakamura S."/>
        </authorList>
    </citation>
    <scope>NUCLEOTIDE SEQUENCE [LARGE SCALE GENOMIC DNA]</scope>
    <source>
        <strain evidence="2 3">JCM 6396</strain>
    </source>
</reference>
<dbReference type="GO" id="GO:0004301">
    <property type="term" value="F:epoxide hydrolase activity"/>
    <property type="evidence" value="ECO:0007669"/>
    <property type="project" value="TreeGrafter"/>
</dbReference>
<dbReference type="PANTHER" id="PTHR42977">
    <property type="entry name" value="HYDROLASE-RELATED"/>
    <property type="match status" value="1"/>
</dbReference>
<organism evidence="2 3">
    <name type="scientific">Mycolicibacterium duvalii</name>
    <dbReference type="NCBI Taxonomy" id="39688"/>
    <lineage>
        <taxon>Bacteria</taxon>
        <taxon>Bacillati</taxon>
        <taxon>Actinomycetota</taxon>
        <taxon>Actinomycetes</taxon>
        <taxon>Mycobacteriales</taxon>
        <taxon>Mycobacteriaceae</taxon>
        <taxon>Mycolicibacterium</taxon>
    </lineage>
</organism>
<dbReference type="EMBL" id="AP022563">
    <property type="protein sequence ID" value="BBX17317.1"/>
    <property type="molecule type" value="Genomic_DNA"/>
</dbReference>
<dbReference type="RefSeq" id="WP_098001929.1">
    <property type="nucleotide sequence ID" value="NZ_AP022563.1"/>
</dbReference>
<gene>
    <name evidence="2" type="primary">dhaA</name>
    <name evidence="2" type="ORF">MDUV_21770</name>
</gene>